<dbReference type="GO" id="GO:0008270">
    <property type="term" value="F:zinc ion binding"/>
    <property type="evidence" value="ECO:0007669"/>
    <property type="project" value="UniProtKB-KW"/>
</dbReference>
<keyword evidence="1" id="KW-0863">Zinc-finger</keyword>
<feature type="region of interest" description="Disordered" evidence="3">
    <location>
        <begin position="346"/>
        <end position="384"/>
    </location>
</feature>
<evidence type="ECO:0000256" key="1">
    <source>
        <dbReference type="PROSITE-ProRule" id="PRU00723"/>
    </source>
</evidence>
<feature type="domain" description="C3H1-type" evidence="4">
    <location>
        <begin position="315"/>
        <end position="342"/>
    </location>
</feature>
<feature type="compositionally biased region" description="Basic and acidic residues" evidence="3">
    <location>
        <begin position="361"/>
        <end position="382"/>
    </location>
</feature>
<sequence length="557" mass="60742">MLSDDEINRASAQLRNYQLDDTLSQILERYGALIEDYRRLKSDYEEERDARERYKQMAKGQDRNPFVLVLVDGDGYVFNDNLVDKSNPDAGRNAAHMLHDRVQESLRRKGLEHCAVMVRIYANVAGLSKILAKTGLIGQEGRSLSPFVASFNKSYGLFDFVDAGPLKENADFKLRAMLQLHAENAQCKHIYFAACHDVGYISELTSFVGKKDLFTLIKTPGINFHDEYTKLGLGVEELHGVFRNTPLNIPVPSTFARAASVPSSKTETSSPLGQGASKIVKAPSPDNTKNSNNNNNNNNKPANAQGISTKSSEAGASAVVCQHHLAGRCSFGQKCRNLHVSGSARTNVAWRDGPGQAKSPDQSKHLTSPEEFKSLPNKEDIPPGHVAVNEAGFRLDPYMPPSSAQAAEVIKSGGNRVCNIFHLTGDCPKGQDECEYGHSPLSENLKKGVEYLSRTFSCHQGGSCRDPECIQGHICQVADCQKRGGRRPCKIRQSAHLEKLSPVQYVPGVSSSRGSRNGSMSDLNGYASMQSNRRGSSQSPSIDAVDAGARLGGAVLF</sequence>
<keyword evidence="1" id="KW-0479">Metal-binding</keyword>
<dbReference type="PANTHER" id="PTHR37543:SF1">
    <property type="entry name" value="CCCH ZINC FINGER DNA BINDING PROTEIN (AFU_ORTHOLOGUE AFUA_5G12760)"/>
    <property type="match status" value="1"/>
</dbReference>
<evidence type="ECO:0000313" key="5">
    <source>
        <dbReference type="Proteomes" id="UP000515153"/>
    </source>
</evidence>
<protein>
    <recommendedName>
        <fullName evidence="4">C3H1-type domain-containing protein</fullName>
    </recommendedName>
</protein>
<dbReference type="InterPro" id="IPR057683">
    <property type="entry name" value="DUF7923"/>
</dbReference>
<evidence type="ECO:0000259" key="4">
    <source>
        <dbReference type="PROSITE" id="PS50103"/>
    </source>
</evidence>
<feature type="compositionally biased region" description="Polar residues" evidence="3">
    <location>
        <begin position="261"/>
        <end position="272"/>
    </location>
</feature>
<feature type="coiled-coil region" evidence="2">
    <location>
        <begin position="27"/>
        <end position="57"/>
    </location>
</feature>
<organism evidence="5 6">
    <name type="scientific">Pyricularia grisea</name>
    <name type="common">Crabgrass-specific blast fungus</name>
    <name type="synonym">Magnaporthe grisea</name>
    <dbReference type="NCBI Taxonomy" id="148305"/>
    <lineage>
        <taxon>Eukaryota</taxon>
        <taxon>Fungi</taxon>
        <taxon>Dikarya</taxon>
        <taxon>Ascomycota</taxon>
        <taxon>Pezizomycotina</taxon>
        <taxon>Sordariomycetes</taxon>
        <taxon>Sordariomycetidae</taxon>
        <taxon>Magnaporthales</taxon>
        <taxon>Pyriculariaceae</taxon>
        <taxon>Pyricularia</taxon>
    </lineage>
</organism>
<reference evidence="6" key="1">
    <citation type="journal article" date="2019" name="Mol. Biol. Evol.">
        <title>Blast fungal genomes show frequent chromosomal changes, gene gains and losses, and effector gene turnover.</title>
        <authorList>
            <person name="Gomez Luciano L.B."/>
            <person name="Jason Tsai I."/>
            <person name="Chuma I."/>
            <person name="Tosa Y."/>
            <person name="Chen Y.H."/>
            <person name="Li J.Y."/>
            <person name="Li M.Y."/>
            <person name="Jade Lu M.Y."/>
            <person name="Nakayashiki H."/>
            <person name="Li W.H."/>
        </authorList>
    </citation>
    <scope>NUCLEOTIDE SEQUENCE</scope>
    <source>
        <strain evidence="6">NI907</strain>
    </source>
</reference>
<evidence type="ECO:0000313" key="6">
    <source>
        <dbReference type="RefSeq" id="XP_030980550.1"/>
    </source>
</evidence>
<feature type="zinc finger region" description="C3H1-type" evidence="1">
    <location>
        <begin position="412"/>
        <end position="441"/>
    </location>
</feature>
<dbReference type="Pfam" id="PF25543">
    <property type="entry name" value="zf-CCCH_tandem"/>
    <property type="match status" value="1"/>
</dbReference>
<feature type="compositionally biased region" description="Polar residues" evidence="3">
    <location>
        <begin position="527"/>
        <end position="541"/>
    </location>
</feature>
<evidence type="ECO:0000256" key="3">
    <source>
        <dbReference type="SAM" id="MobiDB-lite"/>
    </source>
</evidence>
<dbReference type="SMART" id="SM00356">
    <property type="entry name" value="ZnF_C3H1"/>
    <property type="match status" value="2"/>
</dbReference>
<gene>
    <name evidence="6" type="ORF">PgNI_07245</name>
</gene>
<dbReference type="InterPro" id="IPR057654">
    <property type="entry name" value="Znf-CCCH_tandem"/>
</dbReference>
<dbReference type="RefSeq" id="XP_030980550.1">
    <property type="nucleotide sequence ID" value="XM_031127260.1"/>
</dbReference>
<feature type="region of interest" description="Disordered" evidence="3">
    <location>
        <begin position="506"/>
        <end position="544"/>
    </location>
</feature>
<evidence type="ECO:0000256" key="2">
    <source>
        <dbReference type="SAM" id="Coils"/>
    </source>
</evidence>
<dbReference type="Pfam" id="PF25540">
    <property type="entry name" value="DUF7923"/>
    <property type="match status" value="1"/>
</dbReference>
<feature type="domain" description="C3H1-type" evidence="4">
    <location>
        <begin position="412"/>
        <end position="441"/>
    </location>
</feature>
<dbReference type="AlphaFoldDB" id="A0A6P8B074"/>
<dbReference type="InterPro" id="IPR000571">
    <property type="entry name" value="Znf_CCCH"/>
</dbReference>
<feature type="zinc finger region" description="C3H1-type" evidence="1">
    <location>
        <begin position="315"/>
        <end position="342"/>
    </location>
</feature>
<feature type="compositionally biased region" description="Low complexity" evidence="3">
    <location>
        <begin position="510"/>
        <end position="521"/>
    </location>
</feature>
<dbReference type="PROSITE" id="PS50103">
    <property type="entry name" value="ZF_C3H1"/>
    <property type="match status" value="2"/>
</dbReference>
<keyword evidence="2" id="KW-0175">Coiled coil</keyword>
<dbReference type="GeneID" id="41962169"/>
<proteinExistence type="predicted"/>
<name>A0A6P8B074_PYRGI</name>
<dbReference type="Proteomes" id="UP000515153">
    <property type="component" value="Unplaced"/>
</dbReference>
<feature type="region of interest" description="Disordered" evidence="3">
    <location>
        <begin position="260"/>
        <end position="310"/>
    </location>
</feature>
<dbReference type="PANTHER" id="PTHR37543">
    <property type="entry name" value="CCCH ZINC FINGER DNA BINDING PROTEIN (AFU_ORTHOLOGUE AFUA_5G12760)"/>
    <property type="match status" value="1"/>
</dbReference>
<accession>A0A6P8B074</accession>
<keyword evidence="1" id="KW-0862">Zinc</keyword>
<reference evidence="6" key="2">
    <citation type="submission" date="2019-10" db="EMBL/GenBank/DDBJ databases">
        <authorList>
            <consortium name="NCBI Genome Project"/>
        </authorList>
    </citation>
    <scope>NUCLEOTIDE SEQUENCE</scope>
    <source>
        <strain evidence="6">NI907</strain>
    </source>
</reference>
<dbReference type="KEGG" id="pgri:PgNI_07245"/>
<reference evidence="6" key="3">
    <citation type="submission" date="2025-08" db="UniProtKB">
        <authorList>
            <consortium name="RefSeq"/>
        </authorList>
    </citation>
    <scope>IDENTIFICATION</scope>
    <source>
        <strain evidence="6">NI907</strain>
    </source>
</reference>
<dbReference type="Pfam" id="PF25542">
    <property type="entry name" value="zf-CCCH_12"/>
    <property type="match status" value="1"/>
</dbReference>
<feature type="compositionally biased region" description="Low complexity" evidence="3">
    <location>
        <begin position="284"/>
        <end position="304"/>
    </location>
</feature>
<keyword evidence="5" id="KW-1185">Reference proteome</keyword>